<dbReference type="Gene3D" id="1.20.140.40">
    <property type="entry name" value="Invertase/pectin methylesterase inhibitor family protein"/>
    <property type="match status" value="1"/>
</dbReference>
<dbReference type="Proteomes" id="UP000504603">
    <property type="component" value="Unplaced"/>
</dbReference>
<feature type="domain" description="Pectinesterase inhibitor" evidence="2">
    <location>
        <begin position="22"/>
        <end position="158"/>
    </location>
</feature>
<dbReference type="GeneID" id="111019774"/>
<accession>A0A6J1DEH0</accession>
<evidence type="ECO:0000256" key="1">
    <source>
        <dbReference type="SAM" id="SignalP"/>
    </source>
</evidence>
<dbReference type="SMART" id="SM00856">
    <property type="entry name" value="PMEI"/>
    <property type="match status" value="1"/>
</dbReference>
<keyword evidence="1" id="KW-0732">Signal</keyword>
<evidence type="ECO:0000259" key="2">
    <source>
        <dbReference type="SMART" id="SM00856"/>
    </source>
</evidence>
<dbReference type="KEGG" id="mcha:111019774"/>
<gene>
    <name evidence="4" type="primary">LOC111019774</name>
</gene>
<keyword evidence="3" id="KW-1185">Reference proteome</keyword>
<name>A0A6J1DEH0_MOMCH</name>
<protein>
    <submittedName>
        <fullName evidence="4">Uncharacterized protein LOC111019774</fullName>
    </submittedName>
</protein>
<reference evidence="4" key="1">
    <citation type="submission" date="2025-08" db="UniProtKB">
        <authorList>
            <consortium name="RefSeq"/>
        </authorList>
    </citation>
    <scope>IDENTIFICATION</scope>
    <source>
        <strain evidence="4">OHB3-1</strain>
    </source>
</reference>
<proteinExistence type="predicted"/>
<evidence type="ECO:0000313" key="4">
    <source>
        <dbReference type="RefSeq" id="XP_022151919.1"/>
    </source>
</evidence>
<dbReference type="CDD" id="cd15800">
    <property type="entry name" value="PMEI-like_2"/>
    <property type="match status" value="1"/>
</dbReference>
<dbReference type="RefSeq" id="XP_022151919.1">
    <property type="nucleotide sequence ID" value="XM_022296227.1"/>
</dbReference>
<dbReference type="GO" id="GO:0004857">
    <property type="term" value="F:enzyme inhibitor activity"/>
    <property type="evidence" value="ECO:0007669"/>
    <property type="project" value="InterPro"/>
</dbReference>
<dbReference type="AlphaFoldDB" id="A0A6J1DEH0"/>
<dbReference type="SUPFAM" id="SSF101148">
    <property type="entry name" value="Plant invertase/pectin methylesterase inhibitor"/>
    <property type="match status" value="1"/>
</dbReference>
<dbReference type="OrthoDB" id="770764at2759"/>
<organism evidence="3 4">
    <name type="scientific">Momordica charantia</name>
    <name type="common">Bitter gourd</name>
    <name type="synonym">Balsam pear</name>
    <dbReference type="NCBI Taxonomy" id="3673"/>
    <lineage>
        <taxon>Eukaryota</taxon>
        <taxon>Viridiplantae</taxon>
        <taxon>Streptophyta</taxon>
        <taxon>Embryophyta</taxon>
        <taxon>Tracheophyta</taxon>
        <taxon>Spermatophyta</taxon>
        <taxon>Magnoliopsida</taxon>
        <taxon>eudicotyledons</taxon>
        <taxon>Gunneridae</taxon>
        <taxon>Pentapetalae</taxon>
        <taxon>rosids</taxon>
        <taxon>fabids</taxon>
        <taxon>Cucurbitales</taxon>
        <taxon>Cucurbitaceae</taxon>
        <taxon>Momordiceae</taxon>
        <taxon>Momordica</taxon>
    </lineage>
</organism>
<feature type="signal peptide" evidence="1">
    <location>
        <begin position="1"/>
        <end position="27"/>
    </location>
</feature>
<sequence length="166" mass="17746">MGEKNLVCFSLVFLAAAVALLAGHAHGSDICVNANDVPQCRAIVKGATDPVAALRAAIEQLIFETKRANEASVALAANPGPLDVCKQNFDNAIRDLQRSLESLKIQDKDSLESHLSAALSDYVRCDGAVIEGDMMVQSVGIFKTDNVLLNMASNVIYLASLPWLPH</sequence>
<dbReference type="InterPro" id="IPR035513">
    <property type="entry name" value="Invertase/methylesterase_inhib"/>
</dbReference>
<dbReference type="InterPro" id="IPR006501">
    <property type="entry name" value="Pectinesterase_inhib_dom"/>
</dbReference>
<feature type="chain" id="PRO_5026748034" evidence="1">
    <location>
        <begin position="28"/>
        <end position="166"/>
    </location>
</feature>
<evidence type="ECO:0000313" key="3">
    <source>
        <dbReference type="Proteomes" id="UP000504603"/>
    </source>
</evidence>
<dbReference type="Pfam" id="PF04043">
    <property type="entry name" value="PMEI"/>
    <property type="match status" value="1"/>
</dbReference>